<keyword evidence="4" id="KW-0496">Mitochondrion</keyword>
<dbReference type="STRING" id="1230905.A0A1G4K2H3"/>
<proteinExistence type="inferred from homology"/>
<protein>
    <recommendedName>
        <fullName evidence="6">Large ribosomal subunit protein mL50</fullName>
    </recommendedName>
</protein>
<evidence type="ECO:0000256" key="3">
    <source>
        <dbReference type="ARBA" id="ARBA00022980"/>
    </source>
</evidence>
<dbReference type="OrthoDB" id="3980895at2759"/>
<dbReference type="InterPro" id="IPR018305">
    <property type="entry name" value="Ribosomal_m50"/>
</dbReference>
<comment type="similarity">
    <text evidence="2">Belongs to the mitochondrion-specific ribosomal protein mL50 family.</text>
</comment>
<dbReference type="GO" id="GO:1990904">
    <property type="term" value="C:ribonucleoprotein complex"/>
    <property type="evidence" value="ECO:0007669"/>
    <property type="project" value="UniProtKB-KW"/>
</dbReference>
<name>A0A1G4K2H3_9SACH</name>
<dbReference type="Gene3D" id="1.10.1200.10">
    <property type="entry name" value="ACP-like"/>
    <property type="match status" value="1"/>
</dbReference>
<dbReference type="Proteomes" id="UP000191024">
    <property type="component" value="Chromosome F"/>
</dbReference>
<keyword evidence="3" id="KW-0689">Ribosomal protein</keyword>
<evidence type="ECO:0000256" key="4">
    <source>
        <dbReference type="ARBA" id="ARBA00023128"/>
    </source>
</evidence>
<gene>
    <name evidence="7" type="ORF">LAMI_0F11122G</name>
</gene>
<sequence>MLALHSGSHTCKRHMHTSFVRQDFMSWFKRKQAKQATAPVRDTAEVISEIEAGKDQEGTPDKGKLRLTDNDFVGTETAQHDRIQRAKLVQDVPFNKWLSGEKVKDERTLKQILIEVHNASTDAAHKINTIEDPAAQTAFQDLTSKFHFSKQVQARTGIMIPDYTLTRLRSCASFHTYFQSEILSGKHARYNEREPNAIHLSDSAFSSTNIHVVPEVKTRDRKKKLSLLLAEAAARERDAAQKALQSARSEGL</sequence>
<dbReference type="EMBL" id="LT598467">
    <property type="protein sequence ID" value="SCU97722.1"/>
    <property type="molecule type" value="Genomic_DNA"/>
</dbReference>
<keyword evidence="8" id="KW-1185">Reference proteome</keyword>
<comment type="subcellular location">
    <subcellularLocation>
        <location evidence="1">Mitochondrion</location>
    </subcellularLocation>
</comment>
<evidence type="ECO:0000256" key="6">
    <source>
        <dbReference type="ARBA" id="ARBA00035183"/>
    </source>
</evidence>
<evidence type="ECO:0000313" key="8">
    <source>
        <dbReference type="Proteomes" id="UP000191024"/>
    </source>
</evidence>
<evidence type="ECO:0000313" key="7">
    <source>
        <dbReference type="EMBL" id="SCU97722.1"/>
    </source>
</evidence>
<evidence type="ECO:0000256" key="5">
    <source>
        <dbReference type="ARBA" id="ARBA00023274"/>
    </source>
</evidence>
<evidence type="ECO:0000256" key="2">
    <source>
        <dbReference type="ARBA" id="ARBA00008860"/>
    </source>
</evidence>
<organism evidence="7 8">
    <name type="scientific">Lachancea mirantina</name>
    <dbReference type="NCBI Taxonomy" id="1230905"/>
    <lineage>
        <taxon>Eukaryota</taxon>
        <taxon>Fungi</taxon>
        <taxon>Dikarya</taxon>
        <taxon>Ascomycota</taxon>
        <taxon>Saccharomycotina</taxon>
        <taxon>Saccharomycetes</taxon>
        <taxon>Saccharomycetales</taxon>
        <taxon>Saccharomycetaceae</taxon>
        <taxon>Lachancea</taxon>
    </lineage>
</organism>
<dbReference type="GO" id="GO:0005840">
    <property type="term" value="C:ribosome"/>
    <property type="evidence" value="ECO:0007669"/>
    <property type="project" value="UniProtKB-KW"/>
</dbReference>
<dbReference type="GO" id="GO:0005739">
    <property type="term" value="C:mitochondrion"/>
    <property type="evidence" value="ECO:0007669"/>
    <property type="project" value="UniProtKB-SubCell"/>
</dbReference>
<keyword evidence="5" id="KW-0687">Ribonucleoprotein</keyword>
<dbReference type="InterPro" id="IPR036736">
    <property type="entry name" value="ACP-like_sf"/>
</dbReference>
<evidence type="ECO:0000256" key="1">
    <source>
        <dbReference type="ARBA" id="ARBA00004173"/>
    </source>
</evidence>
<dbReference type="AlphaFoldDB" id="A0A1G4K2H3"/>
<reference evidence="8" key="1">
    <citation type="submission" date="2016-03" db="EMBL/GenBank/DDBJ databases">
        <authorList>
            <person name="Devillers H."/>
        </authorList>
    </citation>
    <scope>NUCLEOTIDE SEQUENCE [LARGE SCALE GENOMIC DNA]</scope>
</reference>
<accession>A0A1G4K2H3</accession>
<dbReference type="Pfam" id="PF10501">
    <property type="entry name" value="Ribosomal_L50"/>
    <property type="match status" value="1"/>
</dbReference>